<proteinExistence type="predicted"/>
<dbReference type="SUPFAM" id="SSF56801">
    <property type="entry name" value="Acetyl-CoA synthetase-like"/>
    <property type="match status" value="1"/>
</dbReference>
<name>A0ABV4P668_9GAMM</name>
<dbReference type="Proteomes" id="UP001569428">
    <property type="component" value="Unassembled WGS sequence"/>
</dbReference>
<dbReference type="InterPro" id="IPR010071">
    <property type="entry name" value="AA_adenyl_dom"/>
</dbReference>
<dbReference type="SUPFAM" id="SSF47336">
    <property type="entry name" value="ACP-like"/>
    <property type="match status" value="1"/>
</dbReference>
<dbReference type="Gene3D" id="3.40.50.980">
    <property type="match status" value="2"/>
</dbReference>
<feature type="domain" description="Carrier" evidence="4">
    <location>
        <begin position="1081"/>
        <end position="1156"/>
    </location>
</feature>
<keyword evidence="6" id="KW-1185">Reference proteome</keyword>
<dbReference type="Gene3D" id="2.30.38.10">
    <property type="entry name" value="Luciferase, Domain 3"/>
    <property type="match status" value="1"/>
</dbReference>
<dbReference type="PANTHER" id="PTHR45527:SF1">
    <property type="entry name" value="FATTY ACID SYNTHASE"/>
    <property type="match status" value="1"/>
</dbReference>
<evidence type="ECO:0000256" key="2">
    <source>
        <dbReference type="ARBA" id="ARBA00022450"/>
    </source>
</evidence>
<dbReference type="CDD" id="cd19543">
    <property type="entry name" value="DCL_NRPS"/>
    <property type="match status" value="1"/>
</dbReference>
<reference evidence="5 6" key="1">
    <citation type="submission" date="2024-08" db="EMBL/GenBank/DDBJ databases">
        <authorList>
            <person name="Ishaq N."/>
        </authorList>
    </citation>
    <scope>NUCLEOTIDE SEQUENCE [LARGE SCALE GENOMIC DNA]</scope>
    <source>
        <strain evidence="5 6">DSM 18651</strain>
    </source>
</reference>
<dbReference type="PRINTS" id="PR00154">
    <property type="entry name" value="AMPBINDING"/>
</dbReference>
<dbReference type="InterPro" id="IPR045851">
    <property type="entry name" value="AMP-bd_C_sf"/>
</dbReference>
<dbReference type="Gene3D" id="3.30.559.10">
    <property type="entry name" value="Chloramphenicol acetyltransferase-like domain"/>
    <property type="match status" value="1"/>
</dbReference>
<dbReference type="InterPro" id="IPR000873">
    <property type="entry name" value="AMP-dep_synth/lig_dom"/>
</dbReference>
<evidence type="ECO:0000259" key="4">
    <source>
        <dbReference type="PROSITE" id="PS50075"/>
    </source>
</evidence>
<sequence>MKLRQLFDELSSLGIRISADNGNLKIIDPRNKLTNDLLLKLKRKKKDILDCLASAQVLSPENTPFATLNERELAIVYKRYPQIENVYIATPMQQGMLYHEKLENKSQSFLNQKYGNINGIKKIEAFKAAWKSIIDRHDVFRTCFDVTLGEQAHQLVMRKAELPIYEENWSGLSEEEQNRSLLKYYQEDLKKGFDLASVPLMRLSLIQLSEYSFHFIWTYHHLLTDGWCLPIILKELVHYYQVYGSQAEVPLPEPIPYEKYISWLYKQDKSKARDYWEENLRNVKAPTPLIVDRLPIMNSERGCGNVTLKLSETISRNLINLAKSCNATVNVIVQAAWSYLLKCYCGDSEVVFGATVSGRPAEVEGIEQMVGLFIASLPVRVFFEKGMTLGELFFQLQAGNLDREEYSYLGLPEIQALSQIPQGVSLFDSLLVFENYPVDDAVEVLNSNFGSSMFLGDISSNHLVNYSITITAQIRHSLRFDFSFRKENISKSAIDCLTQSFNEILLKISKSDPHRQLNSIDLVSESERRKLLIDWNRTDADYSKSDYFHEIFEQQVKLTPDAIAIVCGNKSLSYSELNQQANQLSAYLLSKSIKPDELVGICLKRSIDMVVAMLGVLKSGGAYLPLDPDYPMSRLSFMIADSNMTIVLTQEYLRDHLSSLNTPILCLDQPEILNQLKRNSHDNVSLEFQDLKPSNLAYVIYTSGSTGKPKGVMVEHKSLVNYLLFSKIKFMDESVKGSVVNTSFSFDATICSLHLPLISGKCVFLIEEDSTIFEDVADTMKSSSNLYKLTPSHLSALKHYFDEPLSEKLKHVFVIGGEPFPMSEQLNWQRLFPSAKFVNEYGPTEATVGCSTYIFNTKQKISSKQSMVPIGKPSSNIKFYVLNDQKKPCALGTVGELFIGGASLARGYLNRPILTDEKFIYHNVVDGMPERLYRTGDLVRWLHDGNLEFVGRVDDQVKLQGFRIELTEIEAVLSEIDGIEQSVVVVHEDKDRNKHLVTYVVLENPIVGDEQVVGDEQAILNRQHELSSQYRNILKVHLPEYMIPTVCIFLDCFPLTENGKLDRRGLPEPIVNNTAKTQYVDPRNSIEDKLCCMWQKILKVNRVGIDDDVFQLGGHSLALLRMIEQIRAEFSIRVTLKEIYDRETVRKLGLLIESEIERSMLSTEMALKNKEEIEEVEF</sequence>
<dbReference type="EMBL" id="JBGMEK010000102">
    <property type="protein sequence ID" value="MFA0813512.1"/>
    <property type="molecule type" value="Genomic_DNA"/>
</dbReference>
<dbReference type="PROSITE" id="PS00455">
    <property type="entry name" value="AMP_BINDING"/>
    <property type="match status" value="1"/>
</dbReference>
<dbReference type="InterPro" id="IPR020845">
    <property type="entry name" value="AMP-binding_CS"/>
</dbReference>
<dbReference type="RefSeq" id="WP_371841328.1">
    <property type="nucleotide sequence ID" value="NZ_JBGMEK010000102.1"/>
</dbReference>
<dbReference type="SUPFAM" id="SSF52777">
    <property type="entry name" value="CoA-dependent acyltransferases"/>
    <property type="match status" value="2"/>
</dbReference>
<gene>
    <name evidence="5" type="ORF">ACCI49_21695</name>
</gene>
<keyword evidence="3" id="KW-0597">Phosphoprotein</keyword>
<protein>
    <submittedName>
        <fullName evidence="5">Amino acid adenylation domain-containing protein</fullName>
    </submittedName>
</protein>
<comment type="caution">
    <text evidence="5">The sequence shown here is derived from an EMBL/GenBank/DDBJ whole genome shotgun (WGS) entry which is preliminary data.</text>
</comment>
<dbReference type="NCBIfam" id="TIGR01733">
    <property type="entry name" value="AA-adenyl-dom"/>
    <property type="match status" value="1"/>
</dbReference>
<dbReference type="InterPro" id="IPR025110">
    <property type="entry name" value="AMP-bd_C"/>
</dbReference>
<dbReference type="InterPro" id="IPR044894">
    <property type="entry name" value="TubC_N_sf"/>
</dbReference>
<dbReference type="Pfam" id="PF00550">
    <property type="entry name" value="PP-binding"/>
    <property type="match status" value="1"/>
</dbReference>
<dbReference type="InterPro" id="IPR036736">
    <property type="entry name" value="ACP-like_sf"/>
</dbReference>
<evidence type="ECO:0000313" key="5">
    <source>
        <dbReference type="EMBL" id="MFA0813512.1"/>
    </source>
</evidence>
<dbReference type="InterPro" id="IPR020459">
    <property type="entry name" value="AMP-binding"/>
</dbReference>
<dbReference type="PROSITE" id="PS50075">
    <property type="entry name" value="CARRIER"/>
    <property type="match status" value="1"/>
</dbReference>
<dbReference type="InterPro" id="IPR023213">
    <property type="entry name" value="CAT-like_dom_sf"/>
</dbReference>
<evidence type="ECO:0000313" key="6">
    <source>
        <dbReference type="Proteomes" id="UP001569428"/>
    </source>
</evidence>
<dbReference type="PROSITE" id="PS00012">
    <property type="entry name" value="PHOSPHOPANTETHEINE"/>
    <property type="match status" value="1"/>
</dbReference>
<dbReference type="Pfam" id="PF00501">
    <property type="entry name" value="AMP-binding"/>
    <property type="match status" value="1"/>
</dbReference>
<comment type="cofactor">
    <cofactor evidence="1">
        <name>pantetheine 4'-phosphate</name>
        <dbReference type="ChEBI" id="CHEBI:47942"/>
    </cofactor>
</comment>
<dbReference type="Gene3D" id="1.10.10.1830">
    <property type="entry name" value="Non-ribosomal peptide synthase, adenylation domain"/>
    <property type="match status" value="1"/>
</dbReference>
<dbReference type="InterPro" id="IPR001242">
    <property type="entry name" value="Condensation_dom"/>
</dbReference>
<evidence type="ECO:0000256" key="1">
    <source>
        <dbReference type="ARBA" id="ARBA00001957"/>
    </source>
</evidence>
<dbReference type="Gene3D" id="1.10.1200.10">
    <property type="entry name" value="ACP-like"/>
    <property type="match status" value="1"/>
</dbReference>
<dbReference type="InterPro" id="IPR009081">
    <property type="entry name" value="PP-bd_ACP"/>
</dbReference>
<evidence type="ECO:0000256" key="3">
    <source>
        <dbReference type="ARBA" id="ARBA00022553"/>
    </source>
</evidence>
<dbReference type="Pfam" id="PF18563">
    <property type="entry name" value="TubC_N"/>
    <property type="match status" value="1"/>
</dbReference>
<dbReference type="InterPro" id="IPR006162">
    <property type="entry name" value="Ppantetheine_attach_site"/>
</dbReference>
<dbReference type="Pfam" id="PF13193">
    <property type="entry name" value="AMP-binding_C"/>
    <property type="match status" value="1"/>
</dbReference>
<dbReference type="InterPro" id="IPR041464">
    <property type="entry name" value="TubC_N"/>
</dbReference>
<accession>A0ABV4P668</accession>
<keyword evidence="2" id="KW-0596">Phosphopantetheine</keyword>
<dbReference type="Pfam" id="PF00668">
    <property type="entry name" value="Condensation"/>
    <property type="match status" value="1"/>
</dbReference>
<dbReference type="PANTHER" id="PTHR45527">
    <property type="entry name" value="NONRIBOSOMAL PEPTIDE SYNTHETASE"/>
    <property type="match status" value="1"/>
</dbReference>
<dbReference type="Gene3D" id="3.30.559.30">
    <property type="entry name" value="Nonribosomal peptide synthetase, condensation domain"/>
    <property type="match status" value="1"/>
</dbReference>
<dbReference type="Gene3D" id="3.30.300.30">
    <property type="match status" value="1"/>
</dbReference>
<organism evidence="5 6">
    <name type="scientific">Microbulbifer epialgicus</name>
    <dbReference type="NCBI Taxonomy" id="393907"/>
    <lineage>
        <taxon>Bacteria</taxon>
        <taxon>Pseudomonadati</taxon>
        <taxon>Pseudomonadota</taxon>
        <taxon>Gammaproteobacteria</taxon>
        <taxon>Cellvibrionales</taxon>
        <taxon>Microbulbiferaceae</taxon>
        <taxon>Microbulbifer</taxon>
    </lineage>
</organism>
<dbReference type="CDD" id="cd05930">
    <property type="entry name" value="A_NRPS"/>
    <property type="match status" value="1"/>
</dbReference>